<dbReference type="Pfam" id="PF26529">
    <property type="entry name" value="NTF2_2"/>
    <property type="match status" value="3"/>
</dbReference>
<feature type="domain" description="NTF2-like" evidence="2">
    <location>
        <begin position="380"/>
        <end position="538"/>
    </location>
</feature>
<dbReference type="OrthoDB" id="5808048at2759"/>
<keyword evidence="1" id="KW-0732">Signal</keyword>
<organism evidence="3 4">
    <name type="scientific">Caenorhabditis nigoni</name>
    <dbReference type="NCBI Taxonomy" id="1611254"/>
    <lineage>
        <taxon>Eukaryota</taxon>
        <taxon>Metazoa</taxon>
        <taxon>Ecdysozoa</taxon>
        <taxon>Nematoda</taxon>
        <taxon>Chromadorea</taxon>
        <taxon>Rhabditida</taxon>
        <taxon>Rhabditina</taxon>
        <taxon>Rhabditomorpha</taxon>
        <taxon>Rhabditoidea</taxon>
        <taxon>Rhabditidae</taxon>
        <taxon>Peloderinae</taxon>
        <taxon>Caenorhabditis</taxon>
    </lineage>
</organism>
<feature type="signal peptide" evidence="1">
    <location>
        <begin position="1"/>
        <end position="21"/>
    </location>
</feature>
<gene>
    <name evidence="3" type="primary">Cnig_chr_II.g7675</name>
    <name evidence="3" type="ORF">B9Z55_007675</name>
</gene>
<dbReference type="Proteomes" id="UP000230233">
    <property type="component" value="Chromosome II"/>
</dbReference>
<proteinExistence type="predicted"/>
<comment type="caution">
    <text evidence="3">The sequence shown here is derived from an EMBL/GenBank/DDBJ whole genome shotgun (WGS) entry which is preliminary data.</text>
</comment>
<feature type="chain" id="PRO_5013660518" description="NTF2-like domain-containing protein" evidence="1">
    <location>
        <begin position="22"/>
        <end position="561"/>
    </location>
</feature>
<protein>
    <recommendedName>
        <fullName evidence="2">NTF2-like domain-containing protein</fullName>
    </recommendedName>
</protein>
<dbReference type="AlphaFoldDB" id="A0A2G5VAN7"/>
<feature type="domain" description="NTF2-like" evidence="2">
    <location>
        <begin position="74"/>
        <end position="209"/>
    </location>
</feature>
<dbReference type="EMBL" id="PDUG01000002">
    <property type="protein sequence ID" value="PIC48843.1"/>
    <property type="molecule type" value="Genomic_DNA"/>
</dbReference>
<accession>A0A2G5VAN7</accession>
<name>A0A2G5VAN7_9PELO</name>
<reference evidence="4" key="1">
    <citation type="submission" date="2017-10" db="EMBL/GenBank/DDBJ databases">
        <title>Rapid genome shrinkage in a self-fertile nematode reveals novel sperm competition proteins.</title>
        <authorList>
            <person name="Yin D."/>
            <person name="Schwarz E.M."/>
            <person name="Thomas C.G."/>
            <person name="Felde R.L."/>
            <person name="Korf I.F."/>
            <person name="Cutter A.D."/>
            <person name="Schartner C.M."/>
            <person name="Ralston E.J."/>
            <person name="Meyer B.J."/>
            <person name="Haag E.S."/>
        </authorList>
    </citation>
    <scope>NUCLEOTIDE SEQUENCE [LARGE SCALE GENOMIC DNA]</scope>
    <source>
        <strain evidence="4">JU1422</strain>
    </source>
</reference>
<evidence type="ECO:0000256" key="1">
    <source>
        <dbReference type="SAM" id="SignalP"/>
    </source>
</evidence>
<evidence type="ECO:0000313" key="4">
    <source>
        <dbReference type="Proteomes" id="UP000230233"/>
    </source>
</evidence>
<sequence>MILKNISLLLLSAFLISNFHCFEDSKIDGILKKVGKRYIRRDPKLMGLIAKHHRLKDWDGLPEMYQAWYVKTKALIISEHIVHQSFIENPRWQEHVKLLYDMQHDDMVAEICGTPIKLNKYQFDKYLHNQRQNFMLAVVPIEPYKLEILKPFRVFNIMIGFETTAKEGYTVQNYWNVTYKLMDFMGWHKELADFKITNISINGGCTEYGHVDLSGIPNKKNNTLELLKREKNPSVESLFELFMPVYATYLESSTREVIPTVWLESLDDDPMSLQATVCHVEKEPRQQTYTKKEFIRWYEKFQEMWHVKEDGAKDWIRVQMIDAKDDMLIARITMSVQVGINETAPVHDWDFRIVLRYNDHGDEKWYITKLDVLCPPTIENYRDLSLMHIADVVTANFLWYVRRLSKPVTWYQTLDFLKPFTHQNETNSIAVDICDQKNITNLKEIYSTVINREFKKRLAPSEDIPRNITYILYFVDNERYELPAQESTNFKMFTALSPRAKEPWGWIYEQIWDFKIRWDDKDRFYYVEKMELTCPKKIYTYYWFHPVHFGGKENWLRFGRH</sequence>
<keyword evidence="4" id="KW-1185">Reference proteome</keyword>
<dbReference type="InterPro" id="IPR058879">
    <property type="entry name" value="NTF2-like_dom_nem"/>
</dbReference>
<evidence type="ECO:0000259" key="2">
    <source>
        <dbReference type="Pfam" id="PF26529"/>
    </source>
</evidence>
<feature type="domain" description="NTF2-like" evidence="2">
    <location>
        <begin position="230"/>
        <end position="378"/>
    </location>
</feature>
<evidence type="ECO:0000313" key="3">
    <source>
        <dbReference type="EMBL" id="PIC48843.1"/>
    </source>
</evidence>
<dbReference type="STRING" id="1611254.A0A2G5VAN7"/>